<dbReference type="AlphaFoldDB" id="A0A7J6V1W0"/>
<sequence length="126" mass="14220">MDYEEFEAFPIEYIDGYDDTDDINLDINCGVNAIRDDIDPLAKTRYSELSNISQRLVAKGSKSNNMSSLLKSELLQVEVKLYALARGQEESIVAATEIQEMTNQTQASSSQMHELQGVSRRLYFAD</sequence>
<comment type="caution">
    <text evidence="1">The sequence shown here is derived from an EMBL/GenBank/DDBJ whole genome shotgun (WGS) entry which is preliminary data.</text>
</comment>
<reference evidence="1 2" key="1">
    <citation type="submission" date="2020-06" db="EMBL/GenBank/DDBJ databases">
        <title>Transcriptomic and genomic resources for Thalictrum thalictroides and T. hernandezii: Facilitating candidate gene discovery in an emerging model plant lineage.</title>
        <authorList>
            <person name="Arias T."/>
            <person name="Riano-Pachon D.M."/>
            <person name="Di Stilio V.S."/>
        </authorList>
    </citation>
    <scope>NUCLEOTIDE SEQUENCE [LARGE SCALE GENOMIC DNA]</scope>
    <source>
        <strain evidence="2">cv. WT478/WT964</strain>
        <tissue evidence="1">Leaves</tissue>
    </source>
</reference>
<accession>A0A7J6V1W0</accession>
<keyword evidence="2" id="KW-1185">Reference proteome</keyword>
<name>A0A7J6V1W0_THATH</name>
<evidence type="ECO:0000313" key="2">
    <source>
        <dbReference type="Proteomes" id="UP000554482"/>
    </source>
</evidence>
<protein>
    <submittedName>
        <fullName evidence="1">Uncharacterized protein</fullName>
    </submittedName>
</protein>
<dbReference type="Proteomes" id="UP000554482">
    <property type="component" value="Unassembled WGS sequence"/>
</dbReference>
<proteinExistence type="predicted"/>
<evidence type="ECO:0000313" key="1">
    <source>
        <dbReference type="EMBL" id="KAF5178688.1"/>
    </source>
</evidence>
<dbReference type="EMBL" id="JABWDY010039747">
    <property type="protein sequence ID" value="KAF5178688.1"/>
    <property type="molecule type" value="Genomic_DNA"/>
</dbReference>
<gene>
    <name evidence="1" type="ORF">FRX31_031728</name>
</gene>
<organism evidence="1 2">
    <name type="scientific">Thalictrum thalictroides</name>
    <name type="common">Rue-anemone</name>
    <name type="synonym">Anemone thalictroides</name>
    <dbReference type="NCBI Taxonomy" id="46969"/>
    <lineage>
        <taxon>Eukaryota</taxon>
        <taxon>Viridiplantae</taxon>
        <taxon>Streptophyta</taxon>
        <taxon>Embryophyta</taxon>
        <taxon>Tracheophyta</taxon>
        <taxon>Spermatophyta</taxon>
        <taxon>Magnoliopsida</taxon>
        <taxon>Ranunculales</taxon>
        <taxon>Ranunculaceae</taxon>
        <taxon>Thalictroideae</taxon>
        <taxon>Thalictrum</taxon>
    </lineage>
</organism>